<proteinExistence type="predicted"/>
<organism evidence="3 4">
    <name type="scientific">Faecalitalea cylindroides T2-87</name>
    <dbReference type="NCBI Taxonomy" id="717960"/>
    <lineage>
        <taxon>Bacteria</taxon>
        <taxon>Bacillati</taxon>
        <taxon>Bacillota</taxon>
        <taxon>Erysipelotrichia</taxon>
        <taxon>Erysipelotrichales</taxon>
        <taxon>Erysipelotrichaceae</taxon>
        <taxon>Faecalitalea</taxon>
    </lineage>
</organism>
<dbReference type="Proteomes" id="UP000008801">
    <property type="component" value="Chromosome"/>
</dbReference>
<dbReference type="PATRIC" id="fig|717960.3.peg.360"/>
<feature type="region of interest" description="Disordered" evidence="1">
    <location>
        <begin position="36"/>
        <end position="96"/>
    </location>
</feature>
<sequence length="570" mass="63519">MMKHLKRFVAITISMVMAFQFCTNDFYLYAETEPADPGQTQVTNEPESGPSDSTGEAAEETPPSDIGTPEPSAPVEEQPAAPVEEQPAPPVEEQPEVASTLKVEFVDVNNASVKETVEQALKSKYVKETINLDELEIDINVEGYTLTEVKDKNDNTQFYTTETKDFVLTGNVTELQFVYEKIPDESNDSESENAKTNEDLNSIQKNHQELSVNILSTEQMISVKINRAGTEEDGQIAAGNITEETAPKYDGYTFVNATVGNDVIQYVGQYNDRVYYSIDGETGMLLEKGQDIVLNYEVTVNTYPVTYIINDETLGTVQKGADKVREGESTTFRVTPNYGNTIESVTVNENPIDGKVVDKSTNATDYVINNVTGDQEVKINFKKTESFQFTYDNGDIRQGNITSPESGFTFQNGETFSFTLKSKEYGELPDGGGKGGEWHLNQLNINGYYINLPTSFDNSALNKPVSTDLPNGVVVEVEMTERNKDGHGYNFTYEVTITGAKENIEVTSGNFKLGGRYEIIIKELGGIEAIYYGEGNKHNNWKEKYINDVMSDDDEVHSTYDFRFTLVTWL</sequence>
<keyword evidence="2" id="KW-0732">Signal</keyword>
<feature type="chain" id="PRO_5003059799" evidence="2">
    <location>
        <begin position="19"/>
        <end position="570"/>
    </location>
</feature>
<feature type="compositionally biased region" description="Polar residues" evidence="1">
    <location>
        <begin position="38"/>
        <end position="54"/>
    </location>
</feature>
<dbReference type="STRING" id="717960.EC1_08920"/>
<evidence type="ECO:0000256" key="1">
    <source>
        <dbReference type="SAM" id="MobiDB-lite"/>
    </source>
</evidence>
<dbReference type="HOGENOM" id="CLU_477981_0_0_9"/>
<evidence type="ECO:0000256" key="2">
    <source>
        <dbReference type="SAM" id="SignalP"/>
    </source>
</evidence>
<name>D4JE38_9FIRM</name>
<feature type="region of interest" description="Disordered" evidence="1">
    <location>
        <begin position="182"/>
        <end position="202"/>
    </location>
</feature>
<evidence type="ECO:0000313" key="4">
    <source>
        <dbReference type="Proteomes" id="UP000008801"/>
    </source>
</evidence>
<reference evidence="3 4" key="2">
    <citation type="submission" date="2010-03" db="EMBL/GenBank/DDBJ databases">
        <authorList>
            <person name="Pajon A."/>
        </authorList>
    </citation>
    <scope>NUCLEOTIDE SEQUENCE [LARGE SCALE GENOMIC DNA]</scope>
    <source>
        <strain evidence="3 4">T2-87</strain>
    </source>
</reference>
<dbReference type="AlphaFoldDB" id="D4JE38"/>
<dbReference type="EMBL" id="FP929041">
    <property type="protein sequence ID" value="CBK88460.1"/>
    <property type="molecule type" value="Genomic_DNA"/>
</dbReference>
<evidence type="ECO:0000313" key="3">
    <source>
        <dbReference type="EMBL" id="CBK88460.1"/>
    </source>
</evidence>
<accession>D4JE38</accession>
<dbReference type="KEGG" id="euc:EC1_08920"/>
<feature type="compositionally biased region" description="Low complexity" evidence="1">
    <location>
        <begin position="69"/>
        <end position="86"/>
    </location>
</feature>
<feature type="signal peptide" evidence="2">
    <location>
        <begin position="1"/>
        <end position="18"/>
    </location>
</feature>
<gene>
    <name evidence="3" type="ORF">EC1_08920</name>
</gene>
<reference evidence="3 4" key="1">
    <citation type="submission" date="2010-03" db="EMBL/GenBank/DDBJ databases">
        <title>The genome sequence of Eubacterium cylindroides T2-87.</title>
        <authorList>
            <consortium name="metaHIT consortium -- http://www.metahit.eu/"/>
            <person name="Pajon A."/>
            <person name="Turner K."/>
            <person name="Parkhill J."/>
            <person name="Duncan S."/>
            <person name="Flint H."/>
        </authorList>
    </citation>
    <scope>NUCLEOTIDE SEQUENCE [LARGE SCALE GENOMIC DNA]</scope>
    <source>
        <strain evidence="3 4">T2-87</strain>
    </source>
</reference>
<protein>
    <submittedName>
        <fullName evidence="3">Uncharacterized protein</fullName>
    </submittedName>
</protein>